<dbReference type="SUPFAM" id="SSF90123">
    <property type="entry name" value="ABC transporter transmembrane region"/>
    <property type="match status" value="1"/>
</dbReference>
<comment type="subcellular location">
    <subcellularLocation>
        <location evidence="1">Membrane</location>
        <topology evidence="1">Multi-pass membrane protein</topology>
    </subcellularLocation>
</comment>
<feature type="transmembrane region" description="Helical" evidence="6">
    <location>
        <begin position="232"/>
        <end position="254"/>
    </location>
</feature>
<evidence type="ECO:0000256" key="4">
    <source>
        <dbReference type="ARBA" id="ARBA00023136"/>
    </source>
</evidence>
<evidence type="ECO:0000256" key="5">
    <source>
        <dbReference type="SAM" id="MobiDB-lite"/>
    </source>
</evidence>
<reference evidence="9" key="2">
    <citation type="submission" date="2020-10" db="UniProtKB">
        <authorList>
            <consortium name="WormBaseParasite"/>
        </authorList>
    </citation>
    <scope>IDENTIFICATION</scope>
</reference>
<organism evidence="8 9">
    <name type="scientific">Panagrellus redivivus</name>
    <name type="common">Microworm</name>
    <dbReference type="NCBI Taxonomy" id="6233"/>
    <lineage>
        <taxon>Eukaryota</taxon>
        <taxon>Metazoa</taxon>
        <taxon>Ecdysozoa</taxon>
        <taxon>Nematoda</taxon>
        <taxon>Chromadorea</taxon>
        <taxon>Rhabditida</taxon>
        <taxon>Tylenchina</taxon>
        <taxon>Panagrolaimomorpha</taxon>
        <taxon>Panagrolaimoidea</taxon>
        <taxon>Panagrolaimidae</taxon>
        <taxon>Panagrellus</taxon>
    </lineage>
</organism>
<dbReference type="PROSITE" id="PS50929">
    <property type="entry name" value="ABC_TM1F"/>
    <property type="match status" value="1"/>
</dbReference>
<feature type="transmembrane region" description="Helical" evidence="6">
    <location>
        <begin position="146"/>
        <end position="168"/>
    </location>
</feature>
<evidence type="ECO:0000256" key="3">
    <source>
        <dbReference type="ARBA" id="ARBA00022989"/>
    </source>
</evidence>
<dbReference type="AlphaFoldDB" id="A0A7E4UUY2"/>
<name>A0A7E4UUY2_PANRE</name>
<feature type="region of interest" description="Disordered" evidence="5">
    <location>
        <begin position="1"/>
        <end position="121"/>
    </location>
</feature>
<evidence type="ECO:0000256" key="1">
    <source>
        <dbReference type="ARBA" id="ARBA00004141"/>
    </source>
</evidence>
<dbReference type="Gene3D" id="1.20.1560.10">
    <property type="entry name" value="ABC transporter type 1, transmembrane domain"/>
    <property type="match status" value="1"/>
</dbReference>
<keyword evidence="4 6" id="KW-0472">Membrane</keyword>
<dbReference type="InterPro" id="IPR036640">
    <property type="entry name" value="ABC1_TM_sf"/>
</dbReference>
<keyword evidence="8" id="KW-1185">Reference proteome</keyword>
<dbReference type="GO" id="GO:0005886">
    <property type="term" value="C:plasma membrane"/>
    <property type="evidence" value="ECO:0007669"/>
    <property type="project" value="TreeGrafter"/>
</dbReference>
<dbReference type="GO" id="GO:0005524">
    <property type="term" value="F:ATP binding"/>
    <property type="evidence" value="ECO:0007669"/>
    <property type="project" value="InterPro"/>
</dbReference>
<keyword evidence="3 6" id="KW-1133">Transmembrane helix</keyword>
<feature type="compositionally biased region" description="Basic residues" evidence="5">
    <location>
        <begin position="51"/>
        <end position="63"/>
    </location>
</feature>
<dbReference type="PANTHER" id="PTHR24222">
    <property type="entry name" value="ABC TRANSPORTER B FAMILY"/>
    <property type="match status" value="1"/>
</dbReference>
<dbReference type="Pfam" id="PF00664">
    <property type="entry name" value="ABC_membrane"/>
    <property type="match status" value="1"/>
</dbReference>
<evidence type="ECO:0000313" key="8">
    <source>
        <dbReference type="Proteomes" id="UP000492821"/>
    </source>
</evidence>
<dbReference type="InterPro" id="IPR011527">
    <property type="entry name" value="ABC1_TM_dom"/>
</dbReference>
<feature type="domain" description="ABC transmembrane type-1" evidence="7">
    <location>
        <begin position="148"/>
        <end position="293"/>
    </location>
</feature>
<evidence type="ECO:0000313" key="9">
    <source>
        <dbReference type="WBParaSite" id="Pan_g13157.t1"/>
    </source>
</evidence>
<dbReference type="Proteomes" id="UP000492821">
    <property type="component" value="Unassembled WGS sequence"/>
</dbReference>
<evidence type="ECO:0000256" key="6">
    <source>
        <dbReference type="SAM" id="Phobius"/>
    </source>
</evidence>
<dbReference type="WBParaSite" id="Pan_g13157.t1">
    <property type="protein sequence ID" value="Pan_g13157.t1"/>
    <property type="gene ID" value="Pan_g13157"/>
</dbReference>
<feature type="compositionally biased region" description="Polar residues" evidence="5">
    <location>
        <begin position="38"/>
        <end position="47"/>
    </location>
</feature>
<keyword evidence="2 6" id="KW-0812">Transmembrane</keyword>
<proteinExistence type="predicted"/>
<feature type="compositionally biased region" description="Basic and acidic residues" evidence="5">
    <location>
        <begin position="85"/>
        <end position="121"/>
    </location>
</feature>
<dbReference type="InterPro" id="IPR039421">
    <property type="entry name" value="Type_1_exporter"/>
</dbReference>
<feature type="compositionally biased region" description="Basic residues" evidence="5">
    <location>
        <begin position="22"/>
        <end position="35"/>
    </location>
</feature>
<evidence type="ECO:0000256" key="2">
    <source>
        <dbReference type="ARBA" id="ARBA00022692"/>
    </source>
</evidence>
<dbReference type="GO" id="GO:0140359">
    <property type="term" value="F:ABC-type transporter activity"/>
    <property type="evidence" value="ECO:0007669"/>
    <property type="project" value="InterPro"/>
</dbReference>
<sequence length="298" mass="33018">MPSDKESTPEPPSPVNSPKSPVKVRKNGSVHHRHHNNVDATSVNSGGKKSVSPRHHRHDRKKSTSTSGTHRSHRPHRSKTSEGNLDSKKAATNGKADKDKEKEKAKKADKKEKTEVSIEEKKPEEKGCFGGLGILYNFADGVDIQLMIIGTLLALVQSALPPFVWLVMGDFVSFAIEREAVKQNKTNELDALARRGKVFSTVQEFENSTAGVAFAQKQIEVDAKFEGTATPVFVAMLSLSIATFLAAFFQRLAFEWSGIRQVFRVKKAYIKKLLNMDVAWLESRHSGQVASMLHDLLC</sequence>
<evidence type="ECO:0000259" key="7">
    <source>
        <dbReference type="PROSITE" id="PS50929"/>
    </source>
</evidence>
<accession>A0A7E4UUY2</accession>
<reference evidence="8" key="1">
    <citation type="journal article" date="2013" name="Genetics">
        <title>The draft genome and transcriptome of Panagrellus redivivus are shaped by the harsh demands of a free-living lifestyle.</title>
        <authorList>
            <person name="Srinivasan J."/>
            <person name="Dillman A.R."/>
            <person name="Macchietto M.G."/>
            <person name="Heikkinen L."/>
            <person name="Lakso M."/>
            <person name="Fracchia K.M."/>
            <person name="Antoshechkin I."/>
            <person name="Mortazavi A."/>
            <person name="Wong G."/>
            <person name="Sternberg P.W."/>
        </authorList>
    </citation>
    <scope>NUCLEOTIDE SEQUENCE [LARGE SCALE GENOMIC DNA]</scope>
    <source>
        <strain evidence="8">MT8872</strain>
    </source>
</reference>
<protein>
    <submittedName>
        <fullName evidence="9">ABC transmembrane type-1 domain-containing protein</fullName>
    </submittedName>
</protein>
<dbReference type="PANTHER" id="PTHR24222:SF76">
    <property type="entry name" value="MYCOBACTIN IMPORT ATP-BINDING_PERMEASE PROTEIN IRTB"/>
    <property type="match status" value="1"/>
</dbReference>